<accession>A0A7I7PKT9</accession>
<reference evidence="1" key="3">
    <citation type="submission" date="2020-02" db="EMBL/GenBank/DDBJ databases">
        <authorList>
            <person name="Matsumoto Y."/>
            <person name="Motooka D."/>
            <person name="Nakamura S."/>
        </authorList>
    </citation>
    <scope>NUCLEOTIDE SEQUENCE</scope>
    <source>
        <strain evidence="1">JCM 16367</strain>
    </source>
</reference>
<gene>
    <name evidence="2" type="ORF">BST37_21800</name>
    <name evidence="1" type="ORF">MNVI_45650</name>
</gene>
<dbReference type="Gene3D" id="3.30.530.20">
    <property type="match status" value="1"/>
</dbReference>
<dbReference type="CDD" id="cd07821">
    <property type="entry name" value="PYR_PYL_RCAR_like"/>
    <property type="match status" value="1"/>
</dbReference>
<keyword evidence="3" id="KW-1185">Reference proteome</keyword>
<organism evidence="1 4">
    <name type="scientific">Mycobacterium noviomagense</name>
    <dbReference type="NCBI Taxonomy" id="459858"/>
    <lineage>
        <taxon>Bacteria</taxon>
        <taxon>Bacillati</taxon>
        <taxon>Actinomycetota</taxon>
        <taxon>Actinomycetes</taxon>
        <taxon>Mycobacteriales</taxon>
        <taxon>Mycobacteriaceae</taxon>
        <taxon>Mycobacterium</taxon>
    </lineage>
</organism>
<evidence type="ECO:0000313" key="3">
    <source>
        <dbReference type="Proteomes" id="UP000192374"/>
    </source>
</evidence>
<proteinExistence type="predicted"/>
<dbReference type="OrthoDB" id="4545830at2"/>
<dbReference type="SUPFAM" id="SSF55961">
    <property type="entry name" value="Bet v1-like"/>
    <property type="match status" value="1"/>
</dbReference>
<evidence type="ECO:0000313" key="1">
    <source>
        <dbReference type="EMBL" id="BBY09247.1"/>
    </source>
</evidence>
<dbReference type="Proteomes" id="UP000192374">
    <property type="component" value="Unassembled WGS sequence"/>
</dbReference>
<sequence length="150" mass="16414">MVELHVERTIAASPEQVFDWLADPRSLTAAPLVLKAGWAQGVSGPAVGALREVHGVGTWFREEITAFDRPRSYAYLIVRSFPPFNHEGGTLTFTPSGDGTHVDWRSNYTHPGRAGGALLEAITRRLLRSSFLAILAACAKALESQQRSQQ</sequence>
<protein>
    <submittedName>
        <fullName evidence="2">MxaD family protein</fullName>
    </submittedName>
</protein>
<evidence type="ECO:0000313" key="4">
    <source>
        <dbReference type="Proteomes" id="UP000466894"/>
    </source>
</evidence>
<dbReference type="Pfam" id="PF10604">
    <property type="entry name" value="Polyketide_cyc2"/>
    <property type="match status" value="1"/>
</dbReference>
<dbReference type="KEGG" id="mnv:MNVI_45650"/>
<dbReference type="AlphaFoldDB" id="A0A7I7PKT9"/>
<dbReference type="InterPro" id="IPR023393">
    <property type="entry name" value="START-like_dom_sf"/>
</dbReference>
<evidence type="ECO:0000313" key="2">
    <source>
        <dbReference type="EMBL" id="ORB10909.1"/>
    </source>
</evidence>
<dbReference type="EMBL" id="AP022583">
    <property type="protein sequence ID" value="BBY09247.1"/>
    <property type="molecule type" value="Genomic_DNA"/>
</dbReference>
<dbReference type="EMBL" id="MVIC01000075">
    <property type="protein sequence ID" value="ORB10909.1"/>
    <property type="molecule type" value="Genomic_DNA"/>
</dbReference>
<reference evidence="1 4" key="2">
    <citation type="journal article" date="2019" name="Emerg. Microbes Infect.">
        <title>Comprehensive subspecies identification of 175 nontuberculous mycobacteria species based on 7547 genomic profiles.</title>
        <authorList>
            <person name="Matsumoto Y."/>
            <person name="Kinjo T."/>
            <person name="Motooka D."/>
            <person name="Nabeya D."/>
            <person name="Jung N."/>
            <person name="Uechi K."/>
            <person name="Horii T."/>
            <person name="Iida T."/>
            <person name="Fujita J."/>
            <person name="Nakamura S."/>
        </authorList>
    </citation>
    <scope>NUCLEOTIDE SEQUENCE [LARGE SCALE GENOMIC DNA]</scope>
    <source>
        <strain evidence="1 4">JCM 16367</strain>
    </source>
</reference>
<reference evidence="2 3" key="1">
    <citation type="submission" date="2017-02" db="EMBL/GenBank/DDBJ databases">
        <title>The new phylogeny of genus Mycobacterium.</title>
        <authorList>
            <person name="Tortoli E."/>
            <person name="Trovato A."/>
            <person name="Cirillo D.M."/>
        </authorList>
    </citation>
    <scope>NUCLEOTIDE SEQUENCE [LARGE SCALE GENOMIC DNA]</scope>
    <source>
        <strain evidence="2 3">DSM 45145</strain>
    </source>
</reference>
<dbReference type="RefSeq" id="WP_083090003.1">
    <property type="nucleotide sequence ID" value="NZ_AP022583.1"/>
</dbReference>
<dbReference type="InterPro" id="IPR019587">
    <property type="entry name" value="Polyketide_cyclase/dehydratase"/>
</dbReference>
<name>A0A7I7PKT9_9MYCO</name>
<dbReference type="Proteomes" id="UP000466894">
    <property type="component" value="Chromosome"/>
</dbReference>